<comment type="caution">
    <text evidence="3">The sequence shown here is derived from an EMBL/GenBank/DDBJ whole genome shotgun (WGS) entry which is preliminary data.</text>
</comment>
<feature type="domain" description="Alpha/beta hydrolase fold-3" evidence="2">
    <location>
        <begin position="68"/>
        <end position="264"/>
    </location>
</feature>
<dbReference type="SUPFAM" id="SSF53474">
    <property type="entry name" value="alpha/beta-Hydrolases"/>
    <property type="match status" value="1"/>
</dbReference>
<proteinExistence type="predicted"/>
<evidence type="ECO:0000256" key="1">
    <source>
        <dbReference type="ARBA" id="ARBA00022801"/>
    </source>
</evidence>
<dbReference type="RefSeq" id="WP_155176557.1">
    <property type="nucleotide sequence ID" value="NZ_WNAK01000015.1"/>
</dbReference>
<protein>
    <submittedName>
        <fullName evidence="3">Alpha/beta hydrolase fold domain-containing protein</fullName>
    </submittedName>
</protein>
<dbReference type="GO" id="GO:0016787">
    <property type="term" value="F:hydrolase activity"/>
    <property type="evidence" value="ECO:0007669"/>
    <property type="project" value="UniProtKB-KW"/>
</dbReference>
<dbReference type="PANTHER" id="PTHR48081">
    <property type="entry name" value="AB HYDROLASE SUPERFAMILY PROTEIN C4A8.06C"/>
    <property type="match status" value="1"/>
</dbReference>
<evidence type="ECO:0000259" key="2">
    <source>
        <dbReference type="Pfam" id="PF07859"/>
    </source>
</evidence>
<evidence type="ECO:0000313" key="4">
    <source>
        <dbReference type="Proteomes" id="UP000446657"/>
    </source>
</evidence>
<name>A0A844KM51_9FIRM</name>
<dbReference type="InterPro" id="IPR029058">
    <property type="entry name" value="AB_hydrolase_fold"/>
</dbReference>
<reference evidence="3 4" key="1">
    <citation type="journal article" date="2019" name="Nat. Med.">
        <title>A library of human gut bacterial isolates paired with longitudinal multiomics data enables mechanistic microbiome research.</title>
        <authorList>
            <person name="Poyet M."/>
            <person name="Groussin M."/>
            <person name="Gibbons S.M."/>
            <person name="Avila-Pacheco J."/>
            <person name="Jiang X."/>
            <person name="Kearney S.M."/>
            <person name="Perrotta A.R."/>
            <person name="Berdy B."/>
            <person name="Zhao S."/>
            <person name="Lieberman T.D."/>
            <person name="Swanson P.K."/>
            <person name="Smith M."/>
            <person name="Roesemann S."/>
            <person name="Alexander J.E."/>
            <person name="Rich S.A."/>
            <person name="Livny J."/>
            <person name="Vlamakis H."/>
            <person name="Clish C."/>
            <person name="Bullock K."/>
            <person name="Deik A."/>
            <person name="Scott J."/>
            <person name="Pierce K.A."/>
            <person name="Xavier R.J."/>
            <person name="Alm E.J."/>
        </authorList>
    </citation>
    <scope>NUCLEOTIDE SEQUENCE [LARGE SCALE GENOMIC DNA]</scope>
    <source>
        <strain evidence="3 4">BIOML-A1</strain>
    </source>
</reference>
<evidence type="ECO:0000313" key="3">
    <source>
        <dbReference type="EMBL" id="MTR81752.1"/>
    </source>
</evidence>
<keyword evidence="1 3" id="KW-0378">Hydrolase</keyword>
<dbReference type="InterPro" id="IPR013094">
    <property type="entry name" value="AB_hydrolase_3"/>
</dbReference>
<accession>A0A844KM51</accession>
<organism evidence="3 4">
    <name type="scientific">Roseburia faecis</name>
    <dbReference type="NCBI Taxonomy" id="301302"/>
    <lineage>
        <taxon>Bacteria</taxon>
        <taxon>Bacillati</taxon>
        <taxon>Bacillota</taxon>
        <taxon>Clostridia</taxon>
        <taxon>Lachnospirales</taxon>
        <taxon>Lachnospiraceae</taxon>
        <taxon>Roseburia</taxon>
    </lineage>
</organism>
<dbReference type="Proteomes" id="UP000446657">
    <property type="component" value="Unassembled WGS sequence"/>
</dbReference>
<dbReference type="AlphaFoldDB" id="A0A844KM51"/>
<dbReference type="Pfam" id="PF07859">
    <property type="entry name" value="Abhydrolase_3"/>
    <property type="match status" value="1"/>
</dbReference>
<sequence length="296" mass="33846">MSNILEKQFLKQRNDFQKSCVERDKKYHFPQGVIFETDIAYAKDKNKAHRLDRYRPKGKETQILPVIINVHGGGLLLGNKEFNKYFCALLSKKGFLVYSMEYRLIPDCTFFDQLRDIFLAMDFVKEHAAADGGDLSHVYLVGDSGGACLATYANAIQNSKKIAKAAGIKPSELKVHALGLISGMFYTTKFDKIGLFLPKYLYGKQYRKAPFAAYVNPENPELLYALAPAWLVTSHNDHLRNYTIRFEKALTAAKKEHEIVDFPKNKKLTHAFSVFEPFLPESHAVIDMLTEYLRKF</sequence>
<dbReference type="Gene3D" id="3.40.50.1820">
    <property type="entry name" value="alpha/beta hydrolase"/>
    <property type="match status" value="1"/>
</dbReference>
<gene>
    <name evidence="3" type="ORF">GMD30_08530</name>
</gene>
<dbReference type="EMBL" id="WNAL01000015">
    <property type="protein sequence ID" value="MTR81752.1"/>
    <property type="molecule type" value="Genomic_DNA"/>
</dbReference>
<dbReference type="InterPro" id="IPR050300">
    <property type="entry name" value="GDXG_lipolytic_enzyme"/>
</dbReference>